<dbReference type="Proteomes" id="UP000650081">
    <property type="component" value="Unassembled WGS sequence"/>
</dbReference>
<protein>
    <recommendedName>
        <fullName evidence="3">Lipocalin-like domain-containing protein</fullName>
    </recommendedName>
</protein>
<dbReference type="EMBL" id="JACSIT010000115">
    <property type="protein sequence ID" value="MBC6995028.1"/>
    <property type="molecule type" value="Genomic_DNA"/>
</dbReference>
<organism evidence="1 2">
    <name type="scientific">Neolewinella lacunae</name>
    <dbReference type="NCBI Taxonomy" id="1517758"/>
    <lineage>
        <taxon>Bacteria</taxon>
        <taxon>Pseudomonadati</taxon>
        <taxon>Bacteroidota</taxon>
        <taxon>Saprospiria</taxon>
        <taxon>Saprospirales</taxon>
        <taxon>Lewinellaceae</taxon>
        <taxon>Neolewinella</taxon>
    </lineage>
</organism>
<keyword evidence="2" id="KW-1185">Reference proteome</keyword>
<comment type="caution">
    <text evidence="1">The sequence shown here is derived from an EMBL/GenBank/DDBJ whole genome shotgun (WGS) entry which is preliminary data.</text>
</comment>
<reference evidence="1" key="1">
    <citation type="submission" date="2020-08" db="EMBL/GenBank/DDBJ databases">
        <title>Lewinella bacteria from marine environments.</title>
        <authorList>
            <person name="Zhong Y."/>
        </authorList>
    </citation>
    <scope>NUCLEOTIDE SEQUENCE</scope>
    <source>
        <strain evidence="1">KCTC 42187</strain>
    </source>
</reference>
<dbReference type="RefSeq" id="WP_187467082.1">
    <property type="nucleotide sequence ID" value="NZ_JACSIT010000115.1"/>
</dbReference>
<evidence type="ECO:0008006" key="3">
    <source>
        <dbReference type="Google" id="ProtNLM"/>
    </source>
</evidence>
<name>A0A923PPI0_9BACT</name>
<evidence type="ECO:0000313" key="1">
    <source>
        <dbReference type="EMBL" id="MBC6995028.1"/>
    </source>
</evidence>
<dbReference type="AlphaFoldDB" id="A0A923PPI0"/>
<gene>
    <name evidence="1" type="ORF">H9S92_12685</name>
</gene>
<proteinExistence type="predicted"/>
<accession>A0A923PPI0</accession>
<sequence length="130" mass="13961">MNNYIAFCLFFSLLSLSTCEKNDSEVVGNWLLTEVLADPGDGSGVFTPVDSDRVIQLKDDGTYSANGNLCDFQIVANASSSGIYNLEEGTISPDNCATIGGTPIGLSVDGSTMIITYLCIEACQHKYERQ</sequence>
<evidence type="ECO:0000313" key="2">
    <source>
        <dbReference type="Proteomes" id="UP000650081"/>
    </source>
</evidence>